<evidence type="ECO:0000256" key="11">
    <source>
        <dbReference type="ARBA" id="ARBA00069372"/>
    </source>
</evidence>
<keyword evidence="13" id="KW-0547">Nucleotide-binding</keyword>
<dbReference type="Proteomes" id="UP000186469">
    <property type="component" value="Unassembled WGS sequence"/>
</dbReference>
<feature type="binding site" evidence="13">
    <location>
        <position position="11"/>
    </location>
    <ligand>
        <name>NADPH</name>
        <dbReference type="ChEBI" id="CHEBI:57783"/>
    </ligand>
</feature>
<feature type="binding site" evidence="16">
    <location>
        <position position="139"/>
    </location>
    <ligand>
        <name>NAD(+)</name>
        <dbReference type="ChEBI" id="CHEBI:57540"/>
    </ligand>
</feature>
<dbReference type="EMBL" id="FRDI01000003">
    <property type="protein sequence ID" value="SHN55108.1"/>
    <property type="molecule type" value="Genomic_DNA"/>
</dbReference>
<gene>
    <name evidence="13" type="primary">gpsA</name>
    <name evidence="20" type="ORF">SAMN02745728_00632</name>
</gene>
<keyword evidence="13" id="KW-0963">Cytoplasm</keyword>
<feature type="binding site" evidence="13">
    <location>
        <position position="10"/>
    </location>
    <ligand>
        <name>NADPH</name>
        <dbReference type="ChEBI" id="CHEBI:57783"/>
    </ligand>
</feature>
<dbReference type="InterPro" id="IPR006168">
    <property type="entry name" value="G3P_DH_NAD-dep"/>
</dbReference>
<dbReference type="GO" id="GO:0005829">
    <property type="term" value="C:cytosol"/>
    <property type="evidence" value="ECO:0007669"/>
    <property type="project" value="TreeGrafter"/>
</dbReference>
<feature type="binding site" evidence="13">
    <location>
        <position position="278"/>
    </location>
    <ligand>
        <name>NADPH</name>
        <dbReference type="ChEBI" id="CHEBI:57783"/>
    </ligand>
</feature>
<evidence type="ECO:0000256" key="1">
    <source>
        <dbReference type="ARBA" id="ARBA00011009"/>
    </source>
</evidence>
<name>A0A1M7S9L8_9BACT</name>
<dbReference type="GO" id="GO:0005975">
    <property type="term" value="P:carbohydrate metabolic process"/>
    <property type="evidence" value="ECO:0007669"/>
    <property type="project" value="InterPro"/>
</dbReference>
<feature type="binding site" evidence="16">
    <location>
        <begin position="7"/>
        <end position="12"/>
    </location>
    <ligand>
        <name>NAD(+)</name>
        <dbReference type="ChEBI" id="CHEBI:57540"/>
    </ligand>
</feature>
<dbReference type="AlphaFoldDB" id="A0A1M7S9L8"/>
<protein>
    <recommendedName>
        <fullName evidence="11 13">Glycerol-3-phosphate dehydrogenase [NAD(P)+]</fullName>
        <ecNumber evidence="10 13">1.1.1.94</ecNumber>
    </recommendedName>
    <alternativeName>
        <fullName evidence="13">NAD(P)(+)-dependent glycerol-3-phosphate dehydrogenase</fullName>
    </alternativeName>
    <alternativeName>
        <fullName evidence="12 13">NAD(P)H-dependent dihydroxyacetone-phosphate reductase</fullName>
    </alternativeName>
</protein>
<evidence type="ECO:0000256" key="13">
    <source>
        <dbReference type="HAMAP-Rule" id="MF_00394"/>
    </source>
</evidence>
<feature type="active site" description="Proton acceptor" evidence="13 14">
    <location>
        <position position="190"/>
    </location>
</feature>
<feature type="binding site" evidence="13">
    <location>
        <position position="31"/>
    </location>
    <ligand>
        <name>NADPH</name>
        <dbReference type="ChEBI" id="CHEBI:57783"/>
    </ligand>
</feature>
<accession>A0A1M7S9L8</accession>
<evidence type="ECO:0000256" key="14">
    <source>
        <dbReference type="PIRSR" id="PIRSR000114-1"/>
    </source>
</evidence>
<evidence type="ECO:0000313" key="20">
    <source>
        <dbReference type="EMBL" id="SHN55108.1"/>
    </source>
</evidence>
<dbReference type="Gene3D" id="3.40.50.720">
    <property type="entry name" value="NAD(P)-binding Rossmann-like Domain"/>
    <property type="match status" value="1"/>
</dbReference>
<dbReference type="HAMAP" id="MF_00394">
    <property type="entry name" value="NAD_Glyc3P_dehydrog"/>
    <property type="match status" value="1"/>
</dbReference>
<keyword evidence="8 13" id="KW-1208">Phospholipid metabolism</keyword>
<feature type="binding site" evidence="13">
    <location>
        <position position="137"/>
    </location>
    <ligand>
        <name>sn-glycerol 3-phosphate</name>
        <dbReference type="ChEBI" id="CHEBI:57597"/>
    </ligand>
</feature>
<dbReference type="PANTHER" id="PTHR11728:SF1">
    <property type="entry name" value="GLYCEROL-3-PHOSPHATE DEHYDROGENASE [NAD(+)] 2, CHLOROPLASTIC"/>
    <property type="match status" value="1"/>
</dbReference>
<dbReference type="RefSeq" id="WP_072696330.1">
    <property type="nucleotide sequence ID" value="NZ_FRDI01000003.1"/>
</dbReference>
<dbReference type="PRINTS" id="PR00077">
    <property type="entry name" value="GPDHDRGNASE"/>
</dbReference>
<dbReference type="InterPro" id="IPR011128">
    <property type="entry name" value="G3P_DH_NAD-dep_N"/>
</dbReference>
<feature type="binding site" evidence="13">
    <location>
        <position position="243"/>
    </location>
    <ligand>
        <name>sn-glycerol 3-phosphate</name>
        <dbReference type="ChEBI" id="CHEBI:57597"/>
    </ligand>
</feature>
<dbReference type="InterPro" id="IPR036291">
    <property type="entry name" value="NAD(P)-bd_dom_sf"/>
</dbReference>
<dbReference type="NCBIfam" id="NF000942">
    <property type="entry name" value="PRK00094.1-4"/>
    <property type="match status" value="1"/>
</dbReference>
<keyword evidence="5 13" id="KW-0520">NAD</keyword>
<evidence type="ECO:0000256" key="10">
    <source>
        <dbReference type="ARBA" id="ARBA00066687"/>
    </source>
</evidence>
<dbReference type="GO" id="GO:0141153">
    <property type="term" value="F:glycerol-3-phosphate dehydrogenase (NADP+) activity"/>
    <property type="evidence" value="ECO:0007669"/>
    <property type="project" value="RHEA"/>
</dbReference>
<evidence type="ECO:0000256" key="6">
    <source>
        <dbReference type="ARBA" id="ARBA00023098"/>
    </source>
</evidence>
<feature type="binding site" evidence="13">
    <location>
        <position position="254"/>
    </location>
    <ligand>
        <name>sn-glycerol 3-phosphate</name>
        <dbReference type="ChEBI" id="CHEBI:57597"/>
    </ligand>
</feature>
<dbReference type="GO" id="GO:0046168">
    <property type="term" value="P:glycerol-3-phosphate catabolic process"/>
    <property type="evidence" value="ECO:0007669"/>
    <property type="project" value="InterPro"/>
</dbReference>
<evidence type="ECO:0000256" key="9">
    <source>
        <dbReference type="ARBA" id="ARBA00052716"/>
    </source>
</evidence>
<feature type="domain" description="Glycerol-3-phosphate dehydrogenase NAD-dependent C-terminal" evidence="19">
    <location>
        <begin position="179"/>
        <end position="319"/>
    </location>
</feature>
<comment type="pathway">
    <text evidence="13">Membrane lipid metabolism; glycerophospholipid metabolism.</text>
</comment>
<dbReference type="Gene3D" id="1.10.1040.10">
    <property type="entry name" value="N-(1-d-carboxylethyl)-l-norvaline Dehydrogenase, domain 2"/>
    <property type="match status" value="1"/>
</dbReference>
<proteinExistence type="inferred from homology"/>
<feature type="binding site" evidence="13">
    <location>
        <position position="135"/>
    </location>
    <ligand>
        <name>sn-glycerol 3-phosphate</name>
        <dbReference type="ChEBI" id="CHEBI:57597"/>
    </ligand>
</feature>
<dbReference type="NCBIfam" id="NF000940">
    <property type="entry name" value="PRK00094.1-2"/>
    <property type="match status" value="1"/>
</dbReference>
<dbReference type="Pfam" id="PF01210">
    <property type="entry name" value="NAD_Gly3P_dh_N"/>
    <property type="match status" value="1"/>
</dbReference>
<feature type="binding site" evidence="15">
    <location>
        <begin position="254"/>
        <end position="255"/>
    </location>
    <ligand>
        <name>substrate</name>
    </ligand>
</feature>
<dbReference type="STRING" id="1121455.SAMN02745728_00632"/>
<comment type="function">
    <text evidence="13">Catalyzes the reduction of the glycolytic intermediate dihydroxyacetone phosphate (DHAP) to sn-glycerol 3-phosphate (G3P), the key precursor for phospholipid synthesis.</text>
</comment>
<feature type="binding site" evidence="13">
    <location>
        <position position="139"/>
    </location>
    <ligand>
        <name>NADPH</name>
        <dbReference type="ChEBI" id="CHEBI:57783"/>
    </ligand>
</feature>
<evidence type="ECO:0000256" key="2">
    <source>
        <dbReference type="ARBA" id="ARBA00022516"/>
    </source>
</evidence>
<dbReference type="EC" id="1.1.1.94" evidence="10 13"/>
<keyword evidence="7 13" id="KW-0594">Phospholipid biosynthesis</keyword>
<evidence type="ECO:0000256" key="4">
    <source>
        <dbReference type="ARBA" id="ARBA00023002"/>
    </source>
</evidence>
<dbReference type="UniPathway" id="UPA00940"/>
<reference evidence="20 21" key="1">
    <citation type="submission" date="2016-12" db="EMBL/GenBank/DDBJ databases">
        <authorList>
            <person name="Song W.-J."/>
            <person name="Kurnit D.M."/>
        </authorList>
    </citation>
    <scope>NUCLEOTIDE SEQUENCE [LARGE SCALE GENOMIC DNA]</scope>
    <source>
        <strain evidence="20 21">DSM 11393</strain>
    </source>
</reference>
<evidence type="ECO:0000256" key="17">
    <source>
        <dbReference type="RuleBase" id="RU000437"/>
    </source>
</evidence>
<feature type="binding site" evidence="13">
    <location>
        <position position="254"/>
    </location>
    <ligand>
        <name>NADPH</name>
        <dbReference type="ChEBI" id="CHEBI:57783"/>
    </ligand>
</feature>
<dbReference type="GO" id="GO:0008654">
    <property type="term" value="P:phospholipid biosynthetic process"/>
    <property type="evidence" value="ECO:0007669"/>
    <property type="project" value="UniProtKB-KW"/>
</dbReference>
<feature type="binding site" evidence="16">
    <location>
        <position position="254"/>
    </location>
    <ligand>
        <name>NAD(+)</name>
        <dbReference type="ChEBI" id="CHEBI:57540"/>
    </ligand>
</feature>
<evidence type="ECO:0000256" key="12">
    <source>
        <dbReference type="ARBA" id="ARBA00080511"/>
    </source>
</evidence>
<dbReference type="GO" id="GO:0046167">
    <property type="term" value="P:glycerol-3-phosphate biosynthetic process"/>
    <property type="evidence" value="ECO:0007669"/>
    <property type="project" value="UniProtKB-UniRule"/>
</dbReference>
<organism evidence="20 21">
    <name type="scientific">Desulfovibrio litoralis DSM 11393</name>
    <dbReference type="NCBI Taxonomy" id="1121455"/>
    <lineage>
        <taxon>Bacteria</taxon>
        <taxon>Pseudomonadati</taxon>
        <taxon>Thermodesulfobacteriota</taxon>
        <taxon>Desulfovibrionia</taxon>
        <taxon>Desulfovibrionales</taxon>
        <taxon>Desulfovibrionaceae</taxon>
        <taxon>Desulfovibrio</taxon>
    </lineage>
</organism>
<feature type="domain" description="Glycerol-3-phosphate dehydrogenase NAD-dependent N-terminal" evidence="18">
    <location>
        <begin position="2"/>
        <end position="158"/>
    </location>
</feature>
<feature type="binding site" evidence="13">
    <location>
        <position position="190"/>
    </location>
    <ligand>
        <name>sn-glycerol 3-phosphate</name>
        <dbReference type="ChEBI" id="CHEBI:57597"/>
    </ligand>
</feature>
<evidence type="ECO:0000256" key="8">
    <source>
        <dbReference type="ARBA" id="ARBA00023264"/>
    </source>
</evidence>
<evidence type="ECO:0000256" key="5">
    <source>
        <dbReference type="ARBA" id="ARBA00023027"/>
    </source>
</evidence>
<keyword evidence="21" id="KW-1185">Reference proteome</keyword>
<dbReference type="GO" id="GO:0051287">
    <property type="term" value="F:NAD binding"/>
    <property type="evidence" value="ECO:0007669"/>
    <property type="project" value="InterPro"/>
</dbReference>
<sequence>MKIAVIGGGSWGTALAQLCAKNGHNVWLWVRNASLAKEMNAKRENTRYLPGFKLADNLNISSTLEASLKGAELIVYVSPSQVLKVFLPELLRLVSADCPVVVASKGIDLKTLKPLSVLSFELVPSVRQRYAVLSGPSFAYEVMCGLPTAVSLACENTELGSKLREVFSNQSFRVYSSTDVLGVELGGALKNIIAIASGISDGLEFGYNARAALITRGLAEITRLGEKMGAKSNTFMGLSGIGDLMLTCTGDLSRNRQVGLRLAKGQDLEQIEREMTNLAEGIKTTEATFSLAKQLDVEMPITQAVYSVIHDKVPAMDAFKLLMSRSLKAE</sequence>
<feature type="binding site" evidence="13">
    <location>
        <position position="48"/>
    </location>
    <ligand>
        <name>NADPH</name>
        <dbReference type="ChEBI" id="CHEBI:57783"/>
    </ligand>
</feature>
<comment type="caution">
    <text evidence="13">Lacks conserved residue(s) required for the propagation of feature annotation.</text>
</comment>
<keyword evidence="3 13" id="KW-0521">NADP</keyword>
<comment type="similarity">
    <text evidence="1 13 17">Belongs to the NAD-dependent glycerol-3-phosphate dehydrogenase family.</text>
</comment>
<comment type="catalytic activity">
    <reaction evidence="13">
        <text>sn-glycerol 3-phosphate + NAD(+) = dihydroxyacetone phosphate + NADH + H(+)</text>
        <dbReference type="Rhea" id="RHEA:11092"/>
        <dbReference type="ChEBI" id="CHEBI:15378"/>
        <dbReference type="ChEBI" id="CHEBI:57540"/>
        <dbReference type="ChEBI" id="CHEBI:57597"/>
        <dbReference type="ChEBI" id="CHEBI:57642"/>
        <dbReference type="ChEBI" id="CHEBI:57945"/>
        <dbReference type="EC" id="1.1.1.94"/>
    </reaction>
</comment>
<dbReference type="InterPro" id="IPR008927">
    <property type="entry name" value="6-PGluconate_DH-like_C_sf"/>
</dbReference>
<keyword evidence="2 13" id="KW-0444">Lipid biosynthesis</keyword>
<evidence type="ECO:0000313" key="21">
    <source>
        <dbReference type="Proteomes" id="UP000186469"/>
    </source>
</evidence>
<dbReference type="SUPFAM" id="SSF48179">
    <property type="entry name" value="6-phosphogluconate dehydrogenase C-terminal domain-like"/>
    <property type="match status" value="1"/>
</dbReference>
<evidence type="ECO:0000259" key="18">
    <source>
        <dbReference type="Pfam" id="PF01210"/>
    </source>
</evidence>
<dbReference type="Pfam" id="PF07479">
    <property type="entry name" value="NAD_Gly3P_dh_C"/>
    <property type="match status" value="1"/>
</dbReference>
<dbReference type="FunFam" id="3.40.50.720:FF:000019">
    <property type="entry name" value="Glycerol-3-phosphate dehydrogenase [NAD(P)+]"/>
    <property type="match status" value="1"/>
</dbReference>
<dbReference type="FunFam" id="1.10.1040.10:FF:000001">
    <property type="entry name" value="Glycerol-3-phosphate dehydrogenase [NAD(P)+]"/>
    <property type="match status" value="1"/>
</dbReference>
<evidence type="ECO:0000256" key="16">
    <source>
        <dbReference type="PIRSR" id="PIRSR000114-3"/>
    </source>
</evidence>
<evidence type="ECO:0000256" key="7">
    <source>
        <dbReference type="ARBA" id="ARBA00023209"/>
    </source>
</evidence>
<evidence type="ECO:0000259" key="19">
    <source>
        <dbReference type="Pfam" id="PF07479"/>
    </source>
</evidence>
<feature type="binding site" evidence="13">
    <location>
        <position position="105"/>
    </location>
    <ligand>
        <name>NADPH</name>
        <dbReference type="ChEBI" id="CHEBI:57783"/>
    </ligand>
</feature>
<keyword evidence="6 13" id="KW-0443">Lipid metabolism</keyword>
<comment type="subcellular location">
    <subcellularLocation>
        <location evidence="13">Cytoplasm</location>
    </subcellularLocation>
</comment>
<feature type="binding site" evidence="13">
    <location>
        <position position="255"/>
    </location>
    <ligand>
        <name>sn-glycerol 3-phosphate</name>
        <dbReference type="ChEBI" id="CHEBI:57597"/>
    </ligand>
</feature>
<evidence type="ECO:0000256" key="15">
    <source>
        <dbReference type="PIRSR" id="PIRSR000114-2"/>
    </source>
</evidence>
<dbReference type="GO" id="GO:0141152">
    <property type="term" value="F:glycerol-3-phosphate dehydrogenase (NAD+) activity"/>
    <property type="evidence" value="ECO:0007669"/>
    <property type="project" value="RHEA"/>
</dbReference>
<dbReference type="SUPFAM" id="SSF51735">
    <property type="entry name" value="NAD(P)-binding Rossmann-fold domains"/>
    <property type="match status" value="1"/>
</dbReference>
<feature type="binding site" evidence="13">
    <location>
        <position position="105"/>
    </location>
    <ligand>
        <name>sn-glycerol 3-phosphate</name>
        <dbReference type="ChEBI" id="CHEBI:57597"/>
    </ligand>
</feature>
<keyword evidence="4 13" id="KW-0560">Oxidoreductase</keyword>
<dbReference type="PROSITE" id="PS00957">
    <property type="entry name" value="NAD_G3PDH"/>
    <property type="match status" value="1"/>
</dbReference>
<feature type="binding site" evidence="15">
    <location>
        <position position="105"/>
    </location>
    <ligand>
        <name>substrate</name>
    </ligand>
</feature>
<dbReference type="InterPro" id="IPR006109">
    <property type="entry name" value="G3P_DH_NAD-dep_C"/>
</dbReference>
<dbReference type="GO" id="GO:0006650">
    <property type="term" value="P:glycerophospholipid metabolic process"/>
    <property type="evidence" value="ECO:0007669"/>
    <property type="project" value="UniProtKB-UniRule"/>
</dbReference>
<dbReference type="OrthoDB" id="9812273at2"/>
<feature type="binding site" evidence="13">
    <location>
        <position position="280"/>
    </location>
    <ligand>
        <name>NADPH</name>
        <dbReference type="ChEBI" id="CHEBI:57783"/>
    </ligand>
</feature>
<comment type="catalytic activity">
    <reaction evidence="9">
        <text>sn-glycerol 3-phosphate + NADP(+) = dihydroxyacetone phosphate + NADPH + H(+)</text>
        <dbReference type="Rhea" id="RHEA:11096"/>
        <dbReference type="ChEBI" id="CHEBI:15378"/>
        <dbReference type="ChEBI" id="CHEBI:57597"/>
        <dbReference type="ChEBI" id="CHEBI:57642"/>
        <dbReference type="ChEBI" id="CHEBI:57783"/>
        <dbReference type="ChEBI" id="CHEBI:58349"/>
        <dbReference type="EC" id="1.1.1.94"/>
    </reaction>
    <physiologicalReaction direction="right-to-left" evidence="9">
        <dbReference type="Rhea" id="RHEA:11098"/>
    </physiologicalReaction>
</comment>
<feature type="binding site" evidence="13">
    <location>
        <position position="253"/>
    </location>
    <ligand>
        <name>sn-glycerol 3-phosphate</name>
        <dbReference type="ChEBI" id="CHEBI:57597"/>
    </ligand>
</feature>
<evidence type="ECO:0000256" key="3">
    <source>
        <dbReference type="ARBA" id="ARBA00022857"/>
    </source>
</evidence>
<dbReference type="PIRSF" id="PIRSF000114">
    <property type="entry name" value="Glycerol-3-P_dh"/>
    <property type="match status" value="1"/>
</dbReference>
<dbReference type="InterPro" id="IPR013328">
    <property type="entry name" value="6PGD_dom2"/>
</dbReference>
<dbReference type="PANTHER" id="PTHR11728">
    <property type="entry name" value="GLYCEROL-3-PHOSPHATE DEHYDROGENASE"/>
    <property type="match status" value="1"/>
</dbReference>